<dbReference type="CDD" id="cd00085">
    <property type="entry name" value="HNHc"/>
    <property type="match status" value="1"/>
</dbReference>
<evidence type="ECO:0000313" key="4">
    <source>
        <dbReference type="Proteomes" id="UP000006304"/>
    </source>
</evidence>
<name>K0EVW3_NOCB7</name>
<dbReference type="EMBL" id="CP003876">
    <property type="protein sequence ID" value="AFU01000.1"/>
    <property type="molecule type" value="Genomic_DNA"/>
</dbReference>
<dbReference type="InterPro" id="IPR003870">
    <property type="entry name" value="DUF222"/>
</dbReference>
<dbReference type="STRING" id="1133849.O3I_015195"/>
<dbReference type="KEGG" id="nbr:O3I_015195"/>
<dbReference type="eggNOG" id="COG1403">
    <property type="taxonomic scope" value="Bacteria"/>
</dbReference>
<reference evidence="3 4" key="1">
    <citation type="journal article" date="2012" name="J. Bacteriol.">
        <title>Complete genome sequence of Nocardia brasiliensis HUJEG-1.</title>
        <authorList>
            <person name="Vera-Cabrera L."/>
            <person name="Ortiz-Lopez R."/>
            <person name="Elizondo-Gonzalez R."/>
            <person name="Perez-Maya A.A."/>
            <person name="Ocampo-Candiani J."/>
        </authorList>
    </citation>
    <scope>NUCLEOTIDE SEQUENCE [LARGE SCALE GENOMIC DNA]</scope>
    <source>
        <strain evidence="4">ATCC 700358</strain>
    </source>
</reference>
<accession>K0EVW3</accession>
<comment type="similarity">
    <text evidence="1">Belongs to the Rv1128c/1148c/1588c/1702c/1945/3466 family.</text>
</comment>
<dbReference type="GO" id="GO:0008270">
    <property type="term" value="F:zinc ion binding"/>
    <property type="evidence" value="ECO:0007669"/>
    <property type="project" value="InterPro"/>
</dbReference>
<dbReference type="AlphaFoldDB" id="K0EVW3"/>
<organism evidence="3 4">
    <name type="scientific">Nocardia brasiliensis (strain ATCC 700358 / HUJEG-1)</name>
    <dbReference type="NCBI Taxonomy" id="1133849"/>
    <lineage>
        <taxon>Bacteria</taxon>
        <taxon>Bacillati</taxon>
        <taxon>Actinomycetota</taxon>
        <taxon>Actinomycetes</taxon>
        <taxon>Mycobacteriales</taxon>
        <taxon>Nocardiaceae</taxon>
        <taxon>Nocardia</taxon>
    </lineage>
</organism>
<dbReference type="Pfam" id="PF01844">
    <property type="entry name" value="HNH"/>
    <property type="match status" value="1"/>
</dbReference>
<dbReference type="SMART" id="SM00507">
    <property type="entry name" value="HNHc"/>
    <property type="match status" value="1"/>
</dbReference>
<sequence length="504" mass="53964">MKSEGEVPATRVVQPLLDAVSDLLGMRLTVLSDNEITDLLGGLECVTRKLAAVQNRVIVETAERSIPANVGAGDTKRFLMQTLRLSSREAARRYAAARSLGTWHDLNGGSYDPQLFHTAAAQSDGEISSEHATRIAAVMKRIPYGATGTEREAAEKILADFARTGSPDDIPAVGEAILAHLDPDGNLTADRDRQRMRGITIGSQRPDGMSTIHGEITPTLRGLLDAVMAKCARPGMNNPEDPESPSGDCEYVDRNAMVAAAARDTRTAAQRTHDGLLALLSPGVRVDALGSHRGLPVAAILTMSVDDVEKAAGVATTATGGLVPMSEALALAEQAQPFLMVFDHKGMPLHVGRAKRLATPAQRMALIASVRGCSRPGCDAPASLCAIHHVTEYAKGGATDIDNLTLACDRCHAMVNDGRNGWKTVVLGSDSAHAGRTAWIAPAHIDPTRTPRVNHRHHPGELLAQALSHIHDRDTRQRRDHRAWLSRRERLLSAAHTTSHPAVV</sequence>
<dbReference type="InterPro" id="IPR003615">
    <property type="entry name" value="HNH_nuc"/>
</dbReference>
<evidence type="ECO:0000259" key="2">
    <source>
        <dbReference type="SMART" id="SM00507"/>
    </source>
</evidence>
<gene>
    <name evidence="3" type="ORF">O3I_015195</name>
</gene>
<evidence type="ECO:0000256" key="1">
    <source>
        <dbReference type="ARBA" id="ARBA00023450"/>
    </source>
</evidence>
<keyword evidence="4" id="KW-1185">Reference proteome</keyword>
<proteinExistence type="inferred from homology"/>
<dbReference type="GO" id="GO:0004519">
    <property type="term" value="F:endonuclease activity"/>
    <property type="evidence" value="ECO:0007669"/>
    <property type="project" value="InterPro"/>
</dbReference>
<dbReference type="HOGENOM" id="CLU_022065_0_0_11"/>
<evidence type="ECO:0000313" key="3">
    <source>
        <dbReference type="EMBL" id="AFU01000.1"/>
    </source>
</evidence>
<protein>
    <recommendedName>
        <fullName evidence="2">HNH nuclease domain-containing protein</fullName>
    </recommendedName>
</protein>
<dbReference type="GO" id="GO:0003676">
    <property type="term" value="F:nucleic acid binding"/>
    <property type="evidence" value="ECO:0007669"/>
    <property type="project" value="InterPro"/>
</dbReference>
<dbReference type="Proteomes" id="UP000006304">
    <property type="component" value="Chromosome"/>
</dbReference>
<dbReference type="Pfam" id="PF02720">
    <property type="entry name" value="DUF222"/>
    <property type="match status" value="1"/>
</dbReference>
<dbReference type="Gene3D" id="1.10.30.50">
    <property type="match status" value="1"/>
</dbReference>
<feature type="domain" description="HNH nuclease" evidence="2">
    <location>
        <begin position="361"/>
        <end position="413"/>
    </location>
</feature>
<dbReference type="InterPro" id="IPR002711">
    <property type="entry name" value="HNH"/>
</dbReference>